<dbReference type="AlphaFoldDB" id="A0A9W6XD24"/>
<gene>
    <name evidence="1" type="ORF">Plil01_001543200</name>
</gene>
<reference evidence="1" key="1">
    <citation type="submission" date="2023-04" db="EMBL/GenBank/DDBJ databases">
        <title>Phytophthora lilii NBRC 32176.</title>
        <authorList>
            <person name="Ichikawa N."/>
            <person name="Sato H."/>
            <person name="Tonouchi N."/>
        </authorList>
    </citation>
    <scope>NUCLEOTIDE SEQUENCE</scope>
    <source>
        <strain evidence="1">NBRC 32176</strain>
    </source>
</reference>
<sequence length="84" mass="9006">MVWPTTQDSDTSLTRHIAAAKTPAGSCAWGTEYLANLVDGGPGKNNTVCQKPPSDELPEDMLTAERAVLLAKTTTTRSFRSRGL</sequence>
<organism evidence="1 2">
    <name type="scientific">Phytophthora lilii</name>
    <dbReference type="NCBI Taxonomy" id="2077276"/>
    <lineage>
        <taxon>Eukaryota</taxon>
        <taxon>Sar</taxon>
        <taxon>Stramenopiles</taxon>
        <taxon>Oomycota</taxon>
        <taxon>Peronosporomycetes</taxon>
        <taxon>Peronosporales</taxon>
        <taxon>Peronosporaceae</taxon>
        <taxon>Phytophthora</taxon>
    </lineage>
</organism>
<comment type="caution">
    <text evidence="1">The sequence shown here is derived from an EMBL/GenBank/DDBJ whole genome shotgun (WGS) entry which is preliminary data.</text>
</comment>
<proteinExistence type="predicted"/>
<evidence type="ECO:0000313" key="1">
    <source>
        <dbReference type="EMBL" id="GMF36480.1"/>
    </source>
</evidence>
<evidence type="ECO:0000313" key="2">
    <source>
        <dbReference type="Proteomes" id="UP001165083"/>
    </source>
</evidence>
<dbReference type="EMBL" id="BSXW01001404">
    <property type="protein sequence ID" value="GMF36480.1"/>
    <property type="molecule type" value="Genomic_DNA"/>
</dbReference>
<dbReference type="Proteomes" id="UP001165083">
    <property type="component" value="Unassembled WGS sequence"/>
</dbReference>
<accession>A0A9W6XD24</accession>
<keyword evidence="2" id="KW-1185">Reference proteome</keyword>
<name>A0A9W6XD24_9STRA</name>
<protein>
    <submittedName>
        <fullName evidence="1">Unnamed protein product</fullName>
    </submittedName>
</protein>